<reference evidence="1 2" key="1">
    <citation type="submission" date="2014-04" db="EMBL/GenBank/DDBJ databases">
        <authorList>
            <consortium name="DOE Joint Genome Institute"/>
            <person name="Kuo A."/>
            <person name="Kohler A."/>
            <person name="Nagy L.G."/>
            <person name="Floudas D."/>
            <person name="Copeland A."/>
            <person name="Barry K.W."/>
            <person name="Cichocki N."/>
            <person name="Veneault-Fourrey C."/>
            <person name="LaButti K."/>
            <person name="Lindquist E.A."/>
            <person name="Lipzen A."/>
            <person name="Lundell T."/>
            <person name="Morin E."/>
            <person name="Murat C."/>
            <person name="Sun H."/>
            <person name="Tunlid A."/>
            <person name="Henrissat B."/>
            <person name="Grigoriev I.V."/>
            <person name="Hibbett D.S."/>
            <person name="Martin F."/>
            <person name="Nordberg H.P."/>
            <person name="Cantor M.N."/>
            <person name="Hua S.X."/>
        </authorList>
    </citation>
    <scope>NUCLEOTIDE SEQUENCE [LARGE SCALE GENOMIC DNA]</scope>
    <source>
        <strain evidence="1 2">Foug A</strain>
    </source>
</reference>
<accession>A0A0C3EDM5</accession>
<dbReference type="SUPFAM" id="SSF52047">
    <property type="entry name" value="RNI-like"/>
    <property type="match status" value="1"/>
</dbReference>
<evidence type="ECO:0000313" key="2">
    <source>
        <dbReference type="Proteomes" id="UP000053989"/>
    </source>
</evidence>
<dbReference type="AlphaFoldDB" id="A0A0C3EDM5"/>
<dbReference type="InParanoid" id="A0A0C3EDM5"/>
<dbReference type="STRING" id="1036808.A0A0C3EDM5"/>
<organism evidence="1 2">
    <name type="scientific">Scleroderma citrinum Foug A</name>
    <dbReference type="NCBI Taxonomy" id="1036808"/>
    <lineage>
        <taxon>Eukaryota</taxon>
        <taxon>Fungi</taxon>
        <taxon>Dikarya</taxon>
        <taxon>Basidiomycota</taxon>
        <taxon>Agaricomycotina</taxon>
        <taxon>Agaricomycetes</taxon>
        <taxon>Agaricomycetidae</taxon>
        <taxon>Boletales</taxon>
        <taxon>Sclerodermatineae</taxon>
        <taxon>Sclerodermataceae</taxon>
        <taxon>Scleroderma</taxon>
    </lineage>
</organism>
<dbReference type="HOGENOM" id="CLU_021164_5_3_1"/>
<protein>
    <recommendedName>
        <fullName evidence="3">F-box domain-containing protein</fullName>
    </recommendedName>
</protein>
<keyword evidence="2" id="KW-1185">Reference proteome</keyword>
<gene>
    <name evidence="1" type="ORF">SCLCIDRAFT_111537</name>
</gene>
<proteinExistence type="predicted"/>
<evidence type="ECO:0008006" key="3">
    <source>
        <dbReference type="Google" id="ProtNLM"/>
    </source>
</evidence>
<dbReference type="OrthoDB" id="2663142at2759"/>
<sequence length="496" mass="55284">MHQVLLIDETLRAILEFCLDNGKNSLCCVARCCKAWKDPALDCIWRHLPSAVPLMAILPGFSVDTKTGTINLEKHLRDENLTAFIGYANRVQYISFRHQIKASTDIWLRLCKTGHLLPSLQGCCIGGPAVRDLRLCTSLSPRLEKISLNVGYATSELASTLTHGVLAQLRENRVLQCLAIRGYNTTCLQQPFSALVTLQSLWLYLSMITEPTFMAISSLPVLSDLDIHATALSFERLSSAVIDHCARGEPFFQSLRCLKVRAQLPVIKSILRHIPPNNLLSLHMDVDNGAQSIPWHSTLLTITAATSRLYELILEDIVLTDDPRDIQLYPPDNALTIDNLRLLSQLPIRHLILDVSLVPDLSDADIEEIVTWWPFLESLHLGVDTALENMQSAWQPKMTLASLYALGKGCRQLSDLVIALDVASAIPQILCKEHRQLSSLTISSHSRPNPESLPVFLKSLFPCLQEVTPGHVGDNAGAWDSVLDNFDRFRILPTQE</sequence>
<reference evidence="2" key="2">
    <citation type="submission" date="2015-01" db="EMBL/GenBank/DDBJ databases">
        <title>Evolutionary Origins and Diversification of the Mycorrhizal Mutualists.</title>
        <authorList>
            <consortium name="DOE Joint Genome Institute"/>
            <consortium name="Mycorrhizal Genomics Consortium"/>
            <person name="Kohler A."/>
            <person name="Kuo A."/>
            <person name="Nagy L.G."/>
            <person name="Floudas D."/>
            <person name="Copeland A."/>
            <person name="Barry K.W."/>
            <person name="Cichocki N."/>
            <person name="Veneault-Fourrey C."/>
            <person name="LaButti K."/>
            <person name="Lindquist E.A."/>
            <person name="Lipzen A."/>
            <person name="Lundell T."/>
            <person name="Morin E."/>
            <person name="Murat C."/>
            <person name="Riley R."/>
            <person name="Ohm R."/>
            <person name="Sun H."/>
            <person name="Tunlid A."/>
            <person name="Henrissat B."/>
            <person name="Grigoriev I.V."/>
            <person name="Hibbett D.S."/>
            <person name="Martin F."/>
        </authorList>
    </citation>
    <scope>NUCLEOTIDE SEQUENCE [LARGE SCALE GENOMIC DNA]</scope>
    <source>
        <strain evidence="2">Foug A</strain>
    </source>
</reference>
<name>A0A0C3EDM5_9AGAM</name>
<evidence type="ECO:0000313" key="1">
    <source>
        <dbReference type="EMBL" id="KIM66011.1"/>
    </source>
</evidence>
<dbReference type="Proteomes" id="UP000053989">
    <property type="component" value="Unassembled WGS sequence"/>
</dbReference>
<dbReference type="EMBL" id="KN822019">
    <property type="protein sequence ID" value="KIM66011.1"/>
    <property type="molecule type" value="Genomic_DNA"/>
</dbReference>